<organism evidence="2 3">
    <name type="scientific">Globodera rostochiensis</name>
    <name type="common">Golden nematode worm</name>
    <name type="synonym">Heterodera rostochiensis</name>
    <dbReference type="NCBI Taxonomy" id="31243"/>
    <lineage>
        <taxon>Eukaryota</taxon>
        <taxon>Metazoa</taxon>
        <taxon>Ecdysozoa</taxon>
        <taxon>Nematoda</taxon>
        <taxon>Chromadorea</taxon>
        <taxon>Rhabditida</taxon>
        <taxon>Tylenchina</taxon>
        <taxon>Tylenchomorpha</taxon>
        <taxon>Tylenchoidea</taxon>
        <taxon>Heteroderidae</taxon>
        <taxon>Heteroderinae</taxon>
        <taxon>Globodera</taxon>
    </lineage>
</organism>
<feature type="signal peptide" evidence="1">
    <location>
        <begin position="1"/>
        <end position="33"/>
    </location>
</feature>
<dbReference type="WBParaSite" id="Gr19_v10_g14484.t1">
    <property type="protein sequence ID" value="Gr19_v10_g14484.t1"/>
    <property type="gene ID" value="Gr19_v10_g14484"/>
</dbReference>
<dbReference type="Proteomes" id="UP000887572">
    <property type="component" value="Unplaced"/>
</dbReference>
<keyword evidence="2" id="KW-1185">Reference proteome</keyword>
<reference evidence="3" key="1">
    <citation type="submission" date="2022-11" db="UniProtKB">
        <authorList>
            <consortium name="WormBaseParasite"/>
        </authorList>
    </citation>
    <scope>IDENTIFICATION</scope>
</reference>
<sequence>MRNSRPILPLISLGFVLLPLLLLVVVLPPSCSSQCVSTGSRTCQDTGCRVNGGICNSVCICVSRSTNETESEWPGMGKCAAALHVQVAQPPRKSM</sequence>
<evidence type="ECO:0000256" key="1">
    <source>
        <dbReference type="SAM" id="SignalP"/>
    </source>
</evidence>
<accession>A0A914H799</accession>
<dbReference type="AlphaFoldDB" id="A0A914H799"/>
<evidence type="ECO:0000313" key="2">
    <source>
        <dbReference type="Proteomes" id="UP000887572"/>
    </source>
</evidence>
<name>A0A914H799_GLORO</name>
<proteinExistence type="predicted"/>
<feature type="chain" id="PRO_5038077786" evidence="1">
    <location>
        <begin position="34"/>
        <end position="95"/>
    </location>
</feature>
<protein>
    <submittedName>
        <fullName evidence="3">Secreted protein</fullName>
    </submittedName>
</protein>
<keyword evidence="1" id="KW-0732">Signal</keyword>
<evidence type="ECO:0000313" key="3">
    <source>
        <dbReference type="WBParaSite" id="Gr19_v10_g14484.t1"/>
    </source>
</evidence>